<dbReference type="EC" id="2.3.1.286" evidence="1"/>
<organism evidence="6 7">
    <name type="scientific">Halobacillus seohaensis</name>
    <dbReference type="NCBI Taxonomy" id="447421"/>
    <lineage>
        <taxon>Bacteria</taxon>
        <taxon>Bacillati</taxon>
        <taxon>Bacillota</taxon>
        <taxon>Bacilli</taxon>
        <taxon>Bacillales</taxon>
        <taxon>Bacillaceae</taxon>
        <taxon>Halobacillus</taxon>
    </lineage>
</organism>
<evidence type="ECO:0000256" key="4">
    <source>
        <dbReference type="PROSITE-ProRule" id="PRU00236"/>
    </source>
</evidence>
<accession>A0ABW2EGE5</accession>
<feature type="binding site" evidence="4">
    <location>
        <position position="153"/>
    </location>
    <ligand>
        <name>Zn(2+)</name>
        <dbReference type="ChEBI" id="CHEBI:29105"/>
    </ligand>
</feature>
<dbReference type="Pfam" id="PF02146">
    <property type="entry name" value="SIR2"/>
    <property type="match status" value="1"/>
</dbReference>
<dbReference type="EMBL" id="JBHSZV010000013">
    <property type="protein sequence ID" value="MFC7061410.1"/>
    <property type="molecule type" value="Genomic_DNA"/>
</dbReference>
<feature type="binding site" evidence="4">
    <location>
        <position position="133"/>
    </location>
    <ligand>
        <name>Zn(2+)</name>
        <dbReference type="ChEBI" id="CHEBI:29105"/>
    </ligand>
</feature>
<keyword evidence="3" id="KW-0520">NAD</keyword>
<proteinExistence type="predicted"/>
<dbReference type="PANTHER" id="PTHR11085:SF4">
    <property type="entry name" value="NAD-DEPENDENT PROTEIN DEACYLASE"/>
    <property type="match status" value="1"/>
</dbReference>
<dbReference type="InterPro" id="IPR029035">
    <property type="entry name" value="DHS-like_NAD/FAD-binding_dom"/>
</dbReference>
<evidence type="ECO:0000259" key="5">
    <source>
        <dbReference type="PROSITE" id="PS50305"/>
    </source>
</evidence>
<comment type="caution">
    <text evidence="6">The sequence shown here is derived from an EMBL/GenBank/DDBJ whole genome shotgun (WGS) entry which is preliminary data.</text>
</comment>
<reference evidence="7" key="1">
    <citation type="journal article" date="2019" name="Int. J. Syst. Evol. Microbiol.">
        <title>The Global Catalogue of Microorganisms (GCM) 10K type strain sequencing project: providing services to taxonomists for standard genome sequencing and annotation.</title>
        <authorList>
            <consortium name="The Broad Institute Genomics Platform"/>
            <consortium name="The Broad Institute Genome Sequencing Center for Infectious Disease"/>
            <person name="Wu L."/>
            <person name="Ma J."/>
        </authorList>
    </citation>
    <scope>NUCLEOTIDE SEQUENCE [LARGE SCALE GENOMIC DNA]</scope>
    <source>
        <strain evidence="7">CGMCC 4.1621</strain>
    </source>
</reference>
<dbReference type="Gene3D" id="3.40.50.1220">
    <property type="entry name" value="TPP-binding domain"/>
    <property type="match status" value="1"/>
</dbReference>
<gene>
    <name evidence="6" type="ORF">ACFQIC_05990</name>
</gene>
<dbReference type="PANTHER" id="PTHR11085">
    <property type="entry name" value="NAD-DEPENDENT PROTEIN DEACYLASE SIRTUIN-5, MITOCHONDRIAL-RELATED"/>
    <property type="match status" value="1"/>
</dbReference>
<dbReference type="PROSITE" id="PS50305">
    <property type="entry name" value="SIRTUIN"/>
    <property type="match status" value="1"/>
</dbReference>
<keyword evidence="4" id="KW-0862">Zinc</keyword>
<keyword evidence="4" id="KW-0479">Metal-binding</keyword>
<dbReference type="Gene3D" id="3.30.1600.10">
    <property type="entry name" value="SIR2/SIRT2 'Small Domain"/>
    <property type="match status" value="1"/>
</dbReference>
<dbReference type="InterPro" id="IPR026590">
    <property type="entry name" value="Ssirtuin_cat_dom"/>
</dbReference>
<dbReference type="GO" id="GO:0034979">
    <property type="term" value="F:NAD-dependent protein lysine deacetylase activity"/>
    <property type="evidence" value="ECO:0007669"/>
    <property type="project" value="UniProtKB-EC"/>
</dbReference>
<feature type="binding site" evidence="4">
    <location>
        <position position="130"/>
    </location>
    <ligand>
        <name>Zn(2+)</name>
        <dbReference type="ChEBI" id="CHEBI:29105"/>
    </ligand>
</feature>
<feature type="active site" description="Proton acceptor" evidence="4">
    <location>
        <position position="122"/>
    </location>
</feature>
<evidence type="ECO:0000256" key="1">
    <source>
        <dbReference type="ARBA" id="ARBA00012928"/>
    </source>
</evidence>
<evidence type="ECO:0000313" key="6">
    <source>
        <dbReference type="EMBL" id="MFC7061410.1"/>
    </source>
</evidence>
<keyword evidence="2 6" id="KW-0808">Transferase</keyword>
<protein>
    <recommendedName>
        <fullName evidence="1">protein acetyllysine N-acetyltransferase</fullName>
        <ecNumber evidence="1">2.3.1.286</ecNumber>
    </recommendedName>
</protein>
<dbReference type="InterPro" id="IPR050134">
    <property type="entry name" value="NAD-dep_sirtuin_deacylases"/>
</dbReference>
<keyword evidence="6" id="KW-0012">Acyltransferase</keyword>
<keyword evidence="7" id="KW-1185">Reference proteome</keyword>
<feature type="binding site" evidence="4">
    <location>
        <position position="150"/>
    </location>
    <ligand>
        <name>Zn(2+)</name>
        <dbReference type="ChEBI" id="CHEBI:29105"/>
    </ligand>
</feature>
<dbReference type="InterPro" id="IPR003000">
    <property type="entry name" value="Sirtuin"/>
</dbReference>
<dbReference type="NCBIfam" id="NF001754">
    <property type="entry name" value="PRK00481.1-4"/>
    <property type="match status" value="1"/>
</dbReference>
<sequence length="249" mass="27793">MYSQLEQVAKQIAQAKTIVVLTGAGVSTASGIPDFRSSDGVWSEDLSREDYMSSHYFSTNPIDFWKKYKSIFHIKLLQQYEPNNVHYFLKELEIKTRKVSIITQNVDGLHTKANSSRVIEYHGSLDKASCPACGQLYSVNYVLAYETPRCETCQTVIKPNVVLFGDLITAHDEAEAVIDQADLLIVLGTSLQVSPFNVLPQYAVNKGIATVLANKEPTLKDYIFDTVIHGDLSSIITDLKYQLKNMSSS</sequence>
<evidence type="ECO:0000313" key="7">
    <source>
        <dbReference type="Proteomes" id="UP001596410"/>
    </source>
</evidence>
<feature type="domain" description="Deacetylase sirtuin-type" evidence="5">
    <location>
        <begin position="1"/>
        <end position="249"/>
    </location>
</feature>
<dbReference type="InterPro" id="IPR026591">
    <property type="entry name" value="Sirtuin_cat_small_dom_sf"/>
</dbReference>
<dbReference type="Proteomes" id="UP001596410">
    <property type="component" value="Unassembled WGS sequence"/>
</dbReference>
<dbReference type="SUPFAM" id="SSF52467">
    <property type="entry name" value="DHS-like NAD/FAD-binding domain"/>
    <property type="match status" value="1"/>
</dbReference>
<name>A0ABW2EGE5_9BACI</name>
<evidence type="ECO:0000256" key="2">
    <source>
        <dbReference type="ARBA" id="ARBA00022679"/>
    </source>
</evidence>
<dbReference type="RefSeq" id="WP_204708006.1">
    <property type="nucleotide sequence ID" value="NZ_JBHSZV010000013.1"/>
</dbReference>
<evidence type="ECO:0000256" key="3">
    <source>
        <dbReference type="ARBA" id="ARBA00023027"/>
    </source>
</evidence>